<evidence type="ECO:0000256" key="10">
    <source>
        <dbReference type="SAM" id="SignalP"/>
    </source>
</evidence>
<evidence type="ECO:0000259" key="11">
    <source>
        <dbReference type="Pfam" id="PF00593"/>
    </source>
</evidence>
<proteinExistence type="inferred from homology"/>
<dbReference type="OrthoDB" id="9760333at2"/>
<reference evidence="13 14" key="1">
    <citation type="journal article" date="2015" name="Stand. Genomic Sci.">
        <title>Genomic Encyclopedia of Bacterial and Archaeal Type Strains, Phase III: the genomes of soil and plant-associated and newly described type strains.</title>
        <authorList>
            <person name="Whitman W.B."/>
            <person name="Woyke T."/>
            <person name="Klenk H.P."/>
            <person name="Zhou Y."/>
            <person name="Lilburn T.G."/>
            <person name="Beck B.J."/>
            <person name="De Vos P."/>
            <person name="Vandamme P."/>
            <person name="Eisen J.A."/>
            <person name="Garrity G."/>
            <person name="Hugenholtz P."/>
            <person name="Kyrpides N.C."/>
        </authorList>
    </citation>
    <scope>NUCLEOTIDE SEQUENCE [LARGE SCALE GENOMIC DNA]</scope>
    <source>
        <strain evidence="13 14">CGMCC 1.7270</strain>
    </source>
</reference>
<dbReference type="PANTHER" id="PTHR30069:SF57">
    <property type="entry name" value="TONB-DEPENDENT RECEPTOR"/>
    <property type="match status" value="1"/>
</dbReference>
<keyword evidence="4 8" id="KW-0812">Transmembrane</keyword>
<dbReference type="Pfam" id="PF00593">
    <property type="entry name" value="TonB_dep_Rec_b-barrel"/>
    <property type="match status" value="1"/>
</dbReference>
<sequence>MKNLILLFSFLFFSAVNAQTRITGKISAEGNALGYASVSLSKTKFGVTADSLGNYTIQNVTRGEYEIRVSHAGFKSQRKKITISDSTTIVLDFDLKADNALEEVVVTGTLKAVNRLESPVPVEVYKPVFFKKNPTANIFEALQNVNGVRPQLNCNVCNTGDIHINGLEGPYTLVLIDGMPIVSGLSTVYGLSGIPNSLLERIEIVKGPASSLYGSEAVGGLINIITKNPKSAPVVAADVFTNSWGETNADLGFKTNIEKTASLLTGVNYFSYSNPIDNNHDNFTDVTLQDRISVFQKWNFNRKSNRLFSMAGRYFYEDRWGGEMQWEKKFRGGSEVYGESIYTKRYEILGAYELPVTEKILFSFSYTDHDQNSVYGNIPYLAQQKIGFSQLTLDKKIQKHDLLFGTAVRYQFYNDNTSATAKADQSWIPSLFVQDEIHLAEKHNLLLGARYDYNSKHGNIFTPRLAYKWKMNDNSILRFNTGTGFRVVNLFTEEHAALTGSREVIVLEDLKPERSYNANVNFLKKFYSKDGDFIGLETTAWYTYFTNSIIPDYDTNPNQIIYKNLDGYAVTKGISLNLDAVFQNGLKIIVGGTYMDVNKTENGVKTQQILTEKFTGTWAITYRVKKWFLDIDYTGNVYGPMRLPHLGANDPRKKYSPTWSIQNIQLTFNRFKNFEMYGGIKNLLNWTPNKGNPFIIAGADDPFDQDVQPGELTFDPGYVYGPNQGIRSFFGIRYTLK</sequence>
<feature type="domain" description="TonB-dependent receptor plug" evidence="12">
    <location>
        <begin position="116"/>
        <end position="220"/>
    </location>
</feature>
<dbReference type="InterPro" id="IPR037066">
    <property type="entry name" value="Plug_dom_sf"/>
</dbReference>
<dbReference type="GO" id="GO:0009279">
    <property type="term" value="C:cell outer membrane"/>
    <property type="evidence" value="ECO:0007669"/>
    <property type="project" value="UniProtKB-SubCell"/>
</dbReference>
<dbReference type="AlphaFoldDB" id="V6S5H8"/>
<keyword evidence="2 8" id="KW-0813">Transport</keyword>
<evidence type="ECO:0000256" key="8">
    <source>
        <dbReference type="PROSITE-ProRule" id="PRU01360"/>
    </source>
</evidence>
<keyword evidence="13" id="KW-0675">Receptor</keyword>
<name>V6S5H8_9FLAO</name>
<evidence type="ECO:0000313" key="14">
    <source>
        <dbReference type="Proteomes" id="UP000319848"/>
    </source>
</evidence>
<evidence type="ECO:0000256" key="4">
    <source>
        <dbReference type="ARBA" id="ARBA00022692"/>
    </source>
</evidence>
<evidence type="ECO:0000256" key="9">
    <source>
        <dbReference type="RuleBase" id="RU003357"/>
    </source>
</evidence>
<dbReference type="InterPro" id="IPR008969">
    <property type="entry name" value="CarboxyPept-like_regulatory"/>
</dbReference>
<keyword evidence="14" id="KW-1185">Reference proteome</keyword>
<comment type="similarity">
    <text evidence="8 9">Belongs to the TonB-dependent receptor family.</text>
</comment>
<dbReference type="Proteomes" id="UP000319848">
    <property type="component" value="Unassembled WGS sequence"/>
</dbReference>
<evidence type="ECO:0000313" key="13">
    <source>
        <dbReference type="EMBL" id="TWI13123.1"/>
    </source>
</evidence>
<keyword evidence="3 8" id="KW-1134">Transmembrane beta strand</keyword>
<evidence type="ECO:0000256" key="6">
    <source>
        <dbReference type="ARBA" id="ARBA00023136"/>
    </source>
</evidence>
<gene>
    <name evidence="13" type="ORF">IP98_01104</name>
</gene>
<dbReference type="Pfam" id="PF13715">
    <property type="entry name" value="CarbopepD_reg_2"/>
    <property type="match status" value="1"/>
</dbReference>
<evidence type="ECO:0000259" key="12">
    <source>
        <dbReference type="Pfam" id="PF07715"/>
    </source>
</evidence>
<dbReference type="InterPro" id="IPR036942">
    <property type="entry name" value="Beta-barrel_TonB_sf"/>
</dbReference>
<evidence type="ECO:0000256" key="3">
    <source>
        <dbReference type="ARBA" id="ARBA00022452"/>
    </source>
</evidence>
<feature type="chain" id="PRO_5030178813" evidence="10">
    <location>
        <begin position="19"/>
        <end position="737"/>
    </location>
</feature>
<dbReference type="Gene3D" id="2.170.130.10">
    <property type="entry name" value="TonB-dependent receptor, plug domain"/>
    <property type="match status" value="1"/>
</dbReference>
<dbReference type="RefSeq" id="WP_023569554.1">
    <property type="nucleotide sequence ID" value="NZ_AVBI01000001.1"/>
</dbReference>
<dbReference type="PROSITE" id="PS52016">
    <property type="entry name" value="TONB_DEPENDENT_REC_3"/>
    <property type="match status" value="1"/>
</dbReference>
<dbReference type="SUPFAM" id="SSF49464">
    <property type="entry name" value="Carboxypeptidase regulatory domain-like"/>
    <property type="match status" value="1"/>
</dbReference>
<evidence type="ECO:0000256" key="5">
    <source>
        <dbReference type="ARBA" id="ARBA00023077"/>
    </source>
</evidence>
<dbReference type="Gene3D" id="2.40.170.20">
    <property type="entry name" value="TonB-dependent receptor, beta-barrel domain"/>
    <property type="match status" value="1"/>
</dbReference>
<feature type="domain" description="TonB-dependent receptor-like beta-barrel" evidence="11">
    <location>
        <begin position="267"/>
        <end position="683"/>
    </location>
</feature>
<comment type="subcellular location">
    <subcellularLocation>
        <location evidence="1 8">Cell outer membrane</location>
        <topology evidence="1 8">Multi-pass membrane protein</topology>
    </subcellularLocation>
</comment>
<organism evidence="13 14">
    <name type="scientific">Flavobacterium cauense R2A-7</name>
    <dbReference type="NCBI Taxonomy" id="1341154"/>
    <lineage>
        <taxon>Bacteria</taxon>
        <taxon>Pseudomonadati</taxon>
        <taxon>Bacteroidota</taxon>
        <taxon>Flavobacteriia</taxon>
        <taxon>Flavobacteriales</taxon>
        <taxon>Flavobacteriaceae</taxon>
        <taxon>Flavobacterium</taxon>
    </lineage>
</organism>
<dbReference type="GO" id="GO:0015344">
    <property type="term" value="F:siderophore uptake transmembrane transporter activity"/>
    <property type="evidence" value="ECO:0007669"/>
    <property type="project" value="TreeGrafter"/>
</dbReference>
<protein>
    <submittedName>
        <fullName evidence="13">Outer membrane receptor for ferrienterochelin and colicins</fullName>
    </submittedName>
</protein>
<evidence type="ECO:0000256" key="1">
    <source>
        <dbReference type="ARBA" id="ARBA00004571"/>
    </source>
</evidence>
<accession>V6S5H8</accession>
<dbReference type="PANTHER" id="PTHR30069">
    <property type="entry name" value="TONB-DEPENDENT OUTER MEMBRANE RECEPTOR"/>
    <property type="match status" value="1"/>
</dbReference>
<evidence type="ECO:0000256" key="7">
    <source>
        <dbReference type="ARBA" id="ARBA00023237"/>
    </source>
</evidence>
<dbReference type="GO" id="GO:0044718">
    <property type="term" value="P:siderophore transmembrane transport"/>
    <property type="evidence" value="ECO:0007669"/>
    <property type="project" value="TreeGrafter"/>
</dbReference>
<dbReference type="InterPro" id="IPR000531">
    <property type="entry name" value="Beta-barrel_TonB"/>
</dbReference>
<dbReference type="EMBL" id="VLKQ01000004">
    <property type="protein sequence ID" value="TWI13123.1"/>
    <property type="molecule type" value="Genomic_DNA"/>
</dbReference>
<dbReference type="SUPFAM" id="SSF56935">
    <property type="entry name" value="Porins"/>
    <property type="match status" value="1"/>
</dbReference>
<keyword evidence="5 9" id="KW-0798">TonB box</keyword>
<dbReference type="InterPro" id="IPR012910">
    <property type="entry name" value="Plug_dom"/>
</dbReference>
<keyword evidence="7 8" id="KW-0998">Cell outer membrane</keyword>
<dbReference type="STRING" id="1341154.FCR2A7T_03660"/>
<evidence type="ECO:0000256" key="2">
    <source>
        <dbReference type="ARBA" id="ARBA00022448"/>
    </source>
</evidence>
<keyword evidence="10" id="KW-0732">Signal</keyword>
<dbReference type="Gene3D" id="2.60.40.1120">
    <property type="entry name" value="Carboxypeptidase-like, regulatory domain"/>
    <property type="match status" value="1"/>
</dbReference>
<comment type="caution">
    <text evidence="13">The sequence shown here is derived from an EMBL/GenBank/DDBJ whole genome shotgun (WGS) entry which is preliminary data.</text>
</comment>
<feature type="signal peptide" evidence="10">
    <location>
        <begin position="1"/>
        <end position="18"/>
    </location>
</feature>
<dbReference type="Pfam" id="PF07715">
    <property type="entry name" value="Plug"/>
    <property type="match status" value="1"/>
</dbReference>
<dbReference type="InterPro" id="IPR039426">
    <property type="entry name" value="TonB-dep_rcpt-like"/>
</dbReference>
<keyword evidence="6 8" id="KW-0472">Membrane</keyword>